<keyword evidence="2" id="KW-0472">Membrane</keyword>
<dbReference type="InterPro" id="IPR016047">
    <property type="entry name" value="M23ase_b-sheet_dom"/>
</dbReference>
<dbReference type="GO" id="GO:0004222">
    <property type="term" value="F:metalloendopeptidase activity"/>
    <property type="evidence" value="ECO:0007669"/>
    <property type="project" value="TreeGrafter"/>
</dbReference>
<dbReference type="InterPro" id="IPR050570">
    <property type="entry name" value="Cell_wall_metabolism_enzyme"/>
</dbReference>
<dbReference type="PANTHER" id="PTHR21666:SF270">
    <property type="entry name" value="MUREIN HYDROLASE ACTIVATOR ENVC"/>
    <property type="match status" value="1"/>
</dbReference>
<sequence>MSSDILTRDRQNQEADSSEQYAINAMGDRALQSAGYIVKRSRRALEKAMDKSHTPPQPGVSEAGISKRAYQPVTAPQNIEPKKVHTPEYSPPPQSGEYEESRSKRREDNSREPLPPSEAERDSAPVPSREQDSSTVIRKAGRKKGAVPSTTAKKDAPSAPKGSTHMRAEDSSLRLNEEHPLNTWQNSSSANSLQNQGAALRTAEASGAAVQTLQAAGQSAGNAGAAAAANAAAPGVGAAIQVTEKAAAKIREAIENIAASAPKSKSSWGALAALFLLPFLVIGVIAGGFRGSGSVKNVNLSAEVIALMPQIRAACQANGIPEYAPLVAAVVMQESGGRADDVGGDVMQCAEGMGLPVGTPVSVEESINFGTGIIARNLHEAGAAGPTDIPRISLALQGYNFGNGYISWALARGGYSKENAREFSEMQAAAHGWSGYGDINYVDNVLRYYKVSVGGMGDASAIADGRFAYPLPGHTWDTYPGHNGIDISFANCYGEPVYAVAAGTVRYVQDGWTPAYGVDNMWSFGNSVFIEHGDGWISAYGHLSALAVTSGETVTQGQLIGYIGSTGNSTGPHLHLALYHDGEAGVGGQNYAELAWPQYRE</sequence>
<dbReference type="Proteomes" id="UP000196710">
    <property type="component" value="Chromosome"/>
</dbReference>
<feature type="compositionally biased region" description="Basic and acidic residues" evidence="1">
    <location>
        <begin position="99"/>
        <end position="111"/>
    </location>
</feature>
<feature type="compositionally biased region" description="Basic and acidic residues" evidence="1">
    <location>
        <begin position="1"/>
        <end position="13"/>
    </location>
</feature>
<keyword evidence="2" id="KW-0812">Transmembrane</keyword>
<dbReference type="CDD" id="cd12797">
    <property type="entry name" value="M23_peptidase"/>
    <property type="match status" value="1"/>
</dbReference>
<dbReference type="Gene3D" id="1.10.530.10">
    <property type="match status" value="1"/>
</dbReference>
<dbReference type="Gene3D" id="2.70.70.10">
    <property type="entry name" value="Glucose Permease (Domain IIA)"/>
    <property type="match status" value="1"/>
</dbReference>
<evidence type="ECO:0000313" key="8">
    <source>
        <dbReference type="Proteomes" id="UP000596035"/>
    </source>
</evidence>
<feature type="domain" description="CwlT-like lysozyme" evidence="4">
    <location>
        <begin position="302"/>
        <end position="431"/>
    </location>
</feature>
<feature type="transmembrane region" description="Helical" evidence="2">
    <location>
        <begin position="268"/>
        <end position="289"/>
    </location>
</feature>
<dbReference type="InterPro" id="IPR011055">
    <property type="entry name" value="Dup_hybrid_motif"/>
</dbReference>
<keyword evidence="2" id="KW-1133">Transmembrane helix</keyword>
<evidence type="ECO:0000313" key="5">
    <source>
        <dbReference type="EMBL" id="ASB41381.1"/>
    </source>
</evidence>
<dbReference type="CDD" id="cd16891">
    <property type="entry name" value="CwlT-like"/>
    <property type="match status" value="1"/>
</dbReference>
<dbReference type="RefSeq" id="WP_066540218.1">
    <property type="nucleotide sequence ID" value="NZ_CP021422.1"/>
</dbReference>
<dbReference type="EMBL" id="CP021422">
    <property type="protein sequence ID" value="ASB41381.1"/>
    <property type="molecule type" value="Genomic_DNA"/>
</dbReference>
<dbReference type="SUPFAM" id="SSF51261">
    <property type="entry name" value="Duplicated hybrid motif"/>
    <property type="match status" value="1"/>
</dbReference>
<name>A0A1Z2XSM8_9FIRM</name>
<dbReference type="KEGG" id="amur:ADH66_12385"/>
<dbReference type="EMBL" id="CP065321">
    <property type="protein sequence ID" value="QQR30643.1"/>
    <property type="molecule type" value="Genomic_DNA"/>
</dbReference>
<dbReference type="InterPro" id="IPR047194">
    <property type="entry name" value="CwlT-like_lysozyme"/>
</dbReference>
<accession>A0A1Z2XSM8</accession>
<dbReference type="Pfam" id="PF01551">
    <property type="entry name" value="Peptidase_M23"/>
    <property type="match status" value="1"/>
</dbReference>
<evidence type="ECO:0000259" key="3">
    <source>
        <dbReference type="Pfam" id="PF01551"/>
    </source>
</evidence>
<evidence type="ECO:0000259" key="4">
    <source>
        <dbReference type="Pfam" id="PF13702"/>
    </source>
</evidence>
<feature type="region of interest" description="Disordered" evidence="1">
    <location>
        <begin position="45"/>
        <end position="172"/>
    </location>
</feature>
<reference evidence="5" key="1">
    <citation type="journal article" date="2017" name="Genome Announc.">
        <title>High-Quality Whole-Genome Sequences of the Oligo-Mouse-Microbiota Bacterial Community.</title>
        <authorList>
            <person name="Garzetti D."/>
            <person name="Brugiroux S."/>
            <person name="Bunk B."/>
            <person name="Pukall R."/>
            <person name="McCoy K.D."/>
            <person name="Macpherson A.J."/>
            <person name="Stecher B."/>
        </authorList>
    </citation>
    <scope>NUCLEOTIDE SEQUENCE</scope>
    <source>
        <strain evidence="5">KB18</strain>
    </source>
</reference>
<reference evidence="6 8" key="3">
    <citation type="submission" date="2020-11" db="EMBL/GenBank/DDBJ databases">
        <title>Closed and high quality bacterial genomes of the OMM12 community.</title>
        <authorList>
            <person name="Marbouty M."/>
            <person name="Lamy-Besnier Q."/>
            <person name="Debarbieux L."/>
            <person name="Koszul R."/>
        </authorList>
    </citation>
    <scope>NUCLEOTIDE SEQUENCE [LARGE SCALE GENOMIC DNA]</scope>
    <source>
        <strain evidence="6 8">KB18</strain>
    </source>
</reference>
<keyword evidence="7" id="KW-1185">Reference proteome</keyword>
<feature type="domain" description="M23ase beta-sheet core" evidence="3">
    <location>
        <begin position="481"/>
        <end position="583"/>
    </location>
</feature>
<organism evidence="6 8">
    <name type="scientific">Acutalibacter muris</name>
    <dbReference type="NCBI Taxonomy" id="1796620"/>
    <lineage>
        <taxon>Bacteria</taxon>
        <taxon>Bacillati</taxon>
        <taxon>Bacillota</taxon>
        <taxon>Clostridia</taxon>
        <taxon>Eubacteriales</taxon>
        <taxon>Acutalibacteraceae</taxon>
        <taxon>Acutalibacter</taxon>
    </lineage>
</organism>
<reference evidence="7" key="2">
    <citation type="submission" date="2017-05" db="EMBL/GenBank/DDBJ databases">
        <title>Improved OligoMM genomes.</title>
        <authorList>
            <person name="Garzetti D."/>
        </authorList>
    </citation>
    <scope>NUCLEOTIDE SEQUENCE [LARGE SCALE GENOMIC DNA]</scope>
    <source>
        <strain evidence="7">KB18</strain>
    </source>
</reference>
<evidence type="ECO:0000256" key="2">
    <source>
        <dbReference type="SAM" id="Phobius"/>
    </source>
</evidence>
<dbReference type="InterPro" id="IPR023346">
    <property type="entry name" value="Lysozyme-like_dom_sf"/>
</dbReference>
<gene>
    <name evidence="5" type="ORF">ADH66_12385</name>
    <name evidence="6" type="ORF">I5Q82_02695</name>
</gene>
<dbReference type="SUPFAM" id="SSF53955">
    <property type="entry name" value="Lysozyme-like"/>
    <property type="match status" value="1"/>
</dbReference>
<protein>
    <submittedName>
        <fullName evidence="6">Lysozyme family protein</fullName>
    </submittedName>
</protein>
<dbReference type="Pfam" id="PF13702">
    <property type="entry name" value="Lysozyme_like"/>
    <property type="match status" value="1"/>
</dbReference>
<evidence type="ECO:0000313" key="6">
    <source>
        <dbReference type="EMBL" id="QQR30643.1"/>
    </source>
</evidence>
<feature type="region of interest" description="Disordered" evidence="1">
    <location>
        <begin position="1"/>
        <end position="20"/>
    </location>
</feature>
<dbReference type="AlphaFoldDB" id="A0A1Z2XSM8"/>
<proteinExistence type="predicted"/>
<evidence type="ECO:0000256" key="1">
    <source>
        <dbReference type="SAM" id="MobiDB-lite"/>
    </source>
</evidence>
<dbReference type="PANTHER" id="PTHR21666">
    <property type="entry name" value="PEPTIDASE-RELATED"/>
    <property type="match status" value="1"/>
</dbReference>
<dbReference type="Proteomes" id="UP000596035">
    <property type="component" value="Chromosome"/>
</dbReference>
<evidence type="ECO:0000313" key="7">
    <source>
        <dbReference type="Proteomes" id="UP000196710"/>
    </source>
</evidence>